<dbReference type="RefSeq" id="WP_248590855.1">
    <property type="nucleotide sequence ID" value="NZ_BAABEB010000007.1"/>
</dbReference>
<name>A0ABY4L3Y3_THEAE</name>
<dbReference type="InterPro" id="IPR006015">
    <property type="entry name" value="Universal_stress_UspA"/>
</dbReference>
<dbReference type="CDD" id="cd00293">
    <property type="entry name" value="USP-like"/>
    <property type="match status" value="1"/>
</dbReference>
<dbReference type="InterPro" id="IPR014729">
    <property type="entry name" value="Rossmann-like_a/b/a_fold"/>
</dbReference>
<keyword evidence="4" id="KW-1185">Reference proteome</keyword>
<protein>
    <submittedName>
        <fullName evidence="3">Universal stress protein</fullName>
    </submittedName>
</protein>
<proteinExistence type="inferred from homology"/>
<dbReference type="PRINTS" id="PR01438">
    <property type="entry name" value="UNVRSLSTRESS"/>
</dbReference>
<evidence type="ECO:0000313" key="3">
    <source>
        <dbReference type="EMBL" id="UPT22369.1"/>
    </source>
</evidence>
<dbReference type="PANTHER" id="PTHR46268:SF6">
    <property type="entry name" value="UNIVERSAL STRESS PROTEIN UP12"/>
    <property type="match status" value="1"/>
</dbReference>
<evidence type="ECO:0000256" key="1">
    <source>
        <dbReference type="ARBA" id="ARBA00008791"/>
    </source>
</evidence>
<dbReference type="Proteomes" id="UP000832041">
    <property type="component" value="Chromosome"/>
</dbReference>
<dbReference type="Gene3D" id="3.40.50.620">
    <property type="entry name" value="HUPs"/>
    <property type="match status" value="2"/>
</dbReference>
<feature type="domain" description="UspA" evidence="2">
    <location>
        <begin position="155"/>
        <end position="297"/>
    </location>
</feature>
<dbReference type="EMBL" id="CP051627">
    <property type="protein sequence ID" value="UPT22369.1"/>
    <property type="molecule type" value="Genomic_DNA"/>
</dbReference>
<evidence type="ECO:0000313" key="4">
    <source>
        <dbReference type="Proteomes" id="UP000832041"/>
    </source>
</evidence>
<reference evidence="3 4" key="1">
    <citation type="submission" date="2020-04" db="EMBL/GenBank/DDBJ databases">
        <title>Thermobifida alba genome sequencing and assembly.</title>
        <authorList>
            <person name="Luzics S."/>
            <person name="Horvath B."/>
            <person name="Nagy I."/>
            <person name="Toth A."/>
            <person name="Nagy I."/>
            <person name="Kukolya J."/>
        </authorList>
    </citation>
    <scope>NUCLEOTIDE SEQUENCE [LARGE SCALE GENOMIC DNA]</scope>
    <source>
        <strain evidence="3 4">DSM 43795</strain>
    </source>
</reference>
<feature type="domain" description="UspA" evidence="2">
    <location>
        <begin position="9"/>
        <end position="146"/>
    </location>
</feature>
<accession>A0ABY4L3Y3</accession>
<dbReference type="InterPro" id="IPR006016">
    <property type="entry name" value="UspA"/>
</dbReference>
<sequence length="301" mass="32098">MPGVNSGLIVAAVDDTDASRRALDWAAREARLLRRRLRVVHAFDWPLRQRVPHSARGFDLDEFALDDYARRVVHEAVDRVRKREPEVEVDALHVVGAVAPTLLQQSEGAHLIVAGSRGLSGVRAVVLGSVGLQLAALAECPAVIVPDRETGAPTGRVVVGVDGSPAALAAADRAFAAADARRATLRAVAVAGRSSHGVFAAMEAPEVLNDPERAAALAEARRRLSESLAGLRERHPDVHVEEEVLTGHPAEVLIAESHYADLVVVGSRGRGGFTGMLLGSVSQTLLTHTYCPVMVVHARKR</sequence>
<dbReference type="Pfam" id="PF00582">
    <property type="entry name" value="Usp"/>
    <property type="match status" value="2"/>
</dbReference>
<gene>
    <name evidence="3" type="ORF">FOF52_16515</name>
</gene>
<dbReference type="PANTHER" id="PTHR46268">
    <property type="entry name" value="STRESS RESPONSE PROTEIN NHAX"/>
    <property type="match status" value="1"/>
</dbReference>
<dbReference type="SUPFAM" id="SSF52402">
    <property type="entry name" value="Adenine nucleotide alpha hydrolases-like"/>
    <property type="match status" value="2"/>
</dbReference>
<evidence type="ECO:0000259" key="2">
    <source>
        <dbReference type="Pfam" id="PF00582"/>
    </source>
</evidence>
<comment type="similarity">
    <text evidence="1">Belongs to the universal stress protein A family.</text>
</comment>
<organism evidence="3 4">
    <name type="scientific">Thermobifida alba</name>
    <name type="common">Thermomonospora alba</name>
    <dbReference type="NCBI Taxonomy" id="53522"/>
    <lineage>
        <taxon>Bacteria</taxon>
        <taxon>Bacillati</taxon>
        <taxon>Actinomycetota</taxon>
        <taxon>Actinomycetes</taxon>
        <taxon>Streptosporangiales</taxon>
        <taxon>Nocardiopsidaceae</taxon>
        <taxon>Thermobifida</taxon>
    </lineage>
</organism>